<keyword evidence="3" id="KW-1185">Reference proteome</keyword>
<evidence type="ECO:0000256" key="1">
    <source>
        <dbReference type="SAM" id="MobiDB-lite"/>
    </source>
</evidence>
<evidence type="ECO:0000313" key="3">
    <source>
        <dbReference type="Proteomes" id="UP000314011"/>
    </source>
</evidence>
<name>A0A5C5GGL3_9RHOB</name>
<accession>A0A5C5GGL3</accession>
<evidence type="ECO:0008006" key="4">
    <source>
        <dbReference type="Google" id="ProtNLM"/>
    </source>
</evidence>
<dbReference type="AlphaFoldDB" id="A0A5C5GGL3"/>
<comment type="caution">
    <text evidence="2">The sequence shown here is derived from an EMBL/GenBank/DDBJ whole genome shotgun (WGS) entry which is preliminary data.</text>
</comment>
<dbReference type="EMBL" id="VFFF01000001">
    <property type="protein sequence ID" value="TNY33888.1"/>
    <property type="molecule type" value="Genomic_DNA"/>
</dbReference>
<organism evidence="2 3">
    <name type="scientific">Pelagovum pacificum</name>
    <dbReference type="NCBI Taxonomy" id="2588711"/>
    <lineage>
        <taxon>Bacteria</taxon>
        <taxon>Pseudomonadati</taxon>
        <taxon>Pseudomonadota</taxon>
        <taxon>Alphaproteobacteria</taxon>
        <taxon>Rhodobacterales</taxon>
        <taxon>Paracoccaceae</taxon>
        <taxon>Pelagovum</taxon>
    </lineage>
</organism>
<dbReference type="OrthoDB" id="7870971at2"/>
<reference evidence="2 3" key="1">
    <citation type="submission" date="2019-06" db="EMBL/GenBank/DDBJ databases">
        <title>Genome of new Rhodobacteraceae sp. SM1903.</title>
        <authorList>
            <person name="Ren X."/>
        </authorList>
    </citation>
    <scope>NUCLEOTIDE SEQUENCE [LARGE SCALE GENOMIC DNA]</scope>
    <source>
        <strain evidence="2 3">SM1903</strain>
    </source>
</reference>
<protein>
    <recommendedName>
        <fullName evidence="4">Flagellar biosynthesis protein</fullName>
    </recommendedName>
</protein>
<evidence type="ECO:0000313" key="2">
    <source>
        <dbReference type="EMBL" id="TNY33888.1"/>
    </source>
</evidence>
<dbReference type="Proteomes" id="UP000314011">
    <property type="component" value="Unassembled WGS sequence"/>
</dbReference>
<proteinExistence type="predicted"/>
<dbReference type="RefSeq" id="WP_140194712.1">
    <property type="nucleotide sequence ID" value="NZ_CP065915.1"/>
</dbReference>
<gene>
    <name evidence="2" type="ORF">FHY64_11675</name>
</gene>
<sequence>MAQALRLECFDRHTAEPAPEPPASPALGYEDGFATGREAGLAEAQEEQARLTEDVALKFSELAFTLEEARSGVLASLEPMLRGLVDTLVPELARASLSPWVVEAIMDAARADSRAPIALLVSEEAHAALSAIAEQQKGLRISVDATATLGGGEVLIRTPERETMLDLDRLVTEIGEALQNLFTEPTTRVANE</sequence>
<feature type="region of interest" description="Disordered" evidence="1">
    <location>
        <begin position="10"/>
        <end position="30"/>
    </location>
</feature>